<comment type="subcellular location">
    <subcellularLocation>
        <location evidence="7">Cell inner membrane</location>
        <topology evidence="7">Single-pass type III membrane protein</topology>
    </subcellularLocation>
</comment>
<dbReference type="InterPro" id="IPR036869">
    <property type="entry name" value="J_dom_sf"/>
</dbReference>
<dbReference type="InterPro" id="IPR007791">
    <property type="entry name" value="DjlA_N"/>
</dbReference>
<dbReference type="SUPFAM" id="SSF158682">
    <property type="entry name" value="TerB-like"/>
    <property type="match status" value="1"/>
</dbReference>
<dbReference type="NCBIfam" id="NF006948">
    <property type="entry name" value="PRK09430.1"/>
    <property type="match status" value="1"/>
</dbReference>
<dbReference type="EMBL" id="CP017715">
    <property type="protein sequence ID" value="AOY88325.1"/>
    <property type="molecule type" value="Genomic_DNA"/>
</dbReference>
<evidence type="ECO:0000256" key="1">
    <source>
        <dbReference type="ARBA" id="ARBA00022475"/>
    </source>
</evidence>
<evidence type="ECO:0000256" key="4">
    <source>
        <dbReference type="ARBA" id="ARBA00022989"/>
    </source>
</evidence>
<dbReference type="STRING" id="1874317.BKP64_09195"/>
<dbReference type="Gene3D" id="1.10.3680.10">
    <property type="entry name" value="TerB-like"/>
    <property type="match status" value="1"/>
</dbReference>
<dbReference type="GO" id="GO:0005886">
    <property type="term" value="C:plasma membrane"/>
    <property type="evidence" value="ECO:0007669"/>
    <property type="project" value="UniProtKB-SubCell"/>
</dbReference>
<keyword evidence="6 7" id="KW-0143">Chaperone</keyword>
<protein>
    <recommendedName>
        <fullName evidence="7">Co-chaperone protein DjlA</fullName>
    </recommendedName>
</protein>
<feature type="transmembrane region" description="Helical" evidence="8">
    <location>
        <begin position="6"/>
        <end position="32"/>
    </location>
</feature>
<dbReference type="SMART" id="SM00271">
    <property type="entry name" value="DnaJ"/>
    <property type="match status" value="1"/>
</dbReference>
<keyword evidence="1 7" id="KW-1003">Cell membrane</keyword>
<dbReference type="CDD" id="cd07316">
    <property type="entry name" value="terB_like_DjlA"/>
    <property type="match status" value="1"/>
</dbReference>
<dbReference type="PANTHER" id="PTHR24074">
    <property type="entry name" value="CO-CHAPERONE PROTEIN DJLA"/>
    <property type="match status" value="1"/>
</dbReference>
<dbReference type="HAMAP" id="MF_01153">
    <property type="entry name" value="DjlA"/>
    <property type="match status" value="1"/>
</dbReference>
<dbReference type="RefSeq" id="WP_070968855.1">
    <property type="nucleotide sequence ID" value="NZ_CP017715.1"/>
</dbReference>
<evidence type="ECO:0000313" key="10">
    <source>
        <dbReference type="EMBL" id="AOY88325.1"/>
    </source>
</evidence>
<dbReference type="InterPro" id="IPR050817">
    <property type="entry name" value="DjlA_DnaK_co-chaperone"/>
</dbReference>
<keyword evidence="2 7" id="KW-0997">Cell inner membrane</keyword>
<keyword evidence="4 7" id="KW-1133">Transmembrane helix</keyword>
<evidence type="ECO:0000256" key="8">
    <source>
        <dbReference type="SAM" id="Phobius"/>
    </source>
</evidence>
<accession>A0A1D9GLF0</accession>
<proteinExistence type="inferred from homology"/>
<dbReference type="KEGG" id="msq:BKP64_09195"/>
<comment type="subunit">
    <text evidence="7">Homodimer.</text>
</comment>
<keyword evidence="5 7" id="KW-0472">Membrane</keyword>
<feature type="topological domain" description="Cytoplasmic" evidence="7">
    <location>
        <begin position="30"/>
        <end position="261"/>
    </location>
</feature>
<dbReference type="OrthoDB" id="9782583at2"/>
<dbReference type="Proteomes" id="UP000177445">
    <property type="component" value="Chromosome"/>
</dbReference>
<name>A0A1D9GLF0_9GAMM</name>
<dbReference type="PRINTS" id="PR00625">
    <property type="entry name" value="JDOMAIN"/>
</dbReference>
<dbReference type="Pfam" id="PF00226">
    <property type="entry name" value="DnaJ"/>
    <property type="match status" value="1"/>
</dbReference>
<feature type="topological domain" description="Periplasmic" evidence="7">
    <location>
        <begin position="1"/>
        <end position="5"/>
    </location>
</feature>
<dbReference type="CDD" id="cd06257">
    <property type="entry name" value="DnaJ"/>
    <property type="match status" value="1"/>
</dbReference>
<feature type="domain" description="J" evidence="9">
    <location>
        <begin position="194"/>
        <end position="261"/>
    </location>
</feature>
<dbReference type="SUPFAM" id="SSF46565">
    <property type="entry name" value="Chaperone J-domain"/>
    <property type="match status" value="1"/>
</dbReference>
<sequence length="261" mass="28583">MLFALILGGLIGYAFGKFPGFLVGAAIGAFLFNRMKSRLIGKLQNIQSGFVESVFAVMGALCKADGVVSRDEIQMAESMFVRFRLNADQKTKARAAFNRGKEPDFDLDAELSHFLQMSGRQPAFLQMFLQVQVSAVAADGIIHPSEHEMLVRIARGLGLPESQVDQLEAMLRGAHTGQTGAGAGQRSTTQQIDDAYKVLGVSPSASDADIKKTYRKLMSENHPDKLAGKGLPESMREMAEERTREISHAYDVIKETRKKSA</sequence>
<evidence type="ECO:0000256" key="6">
    <source>
        <dbReference type="ARBA" id="ARBA00023186"/>
    </source>
</evidence>
<dbReference type="Gene3D" id="1.10.287.110">
    <property type="entry name" value="DnaJ domain"/>
    <property type="match status" value="1"/>
</dbReference>
<dbReference type="AlphaFoldDB" id="A0A1D9GLF0"/>
<evidence type="ECO:0000256" key="7">
    <source>
        <dbReference type="HAMAP-Rule" id="MF_01153"/>
    </source>
</evidence>
<dbReference type="InterPro" id="IPR001623">
    <property type="entry name" value="DnaJ_domain"/>
</dbReference>
<evidence type="ECO:0000256" key="5">
    <source>
        <dbReference type="ARBA" id="ARBA00023136"/>
    </source>
</evidence>
<dbReference type="GO" id="GO:0051087">
    <property type="term" value="F:protein-folding chaperone binding"/>
    <property type="evidence" value="ECO:0007669"/>
    <property type="project" value="InterPro"/>
</dbReference>
<evidence type="ECO:0000313" key="11">
    <source>
        <dbReference type="Proteomes" id="UP000177445"/>
    </source>
</evidence>
<dbReference type="InterPro" id="IPR023749">
    <property type="entry name" value="DjlA"/>
</dbReference>
<gene>
    <name evidence="7" type="primary">djlA</name>
    <name evidence="10" type="ORF">BKP64_09195</name>
</gene>
<keyword evidence="3 7" id="KW-0812">Transmembrane</keyword>
<comment type="domain">
    <text evidence="7">The transmembrane domain is a dimerization domain.</text>
</comment>
<evidence type="ECO:0000256" key="2">
    <source>
        <dbReference type="ARBA" id="ARBA00022519"/>
    </source>
</evidence>
<organism evidence="10 11">
    <name type="scientific">Marinobacter salinus</name>
    <dbReference type="NCBI Taxonomy" id="1874317"/>
    <lineage>
        <taxon>Bacteria</taxon>
        <taxon>Pseudomonadati</taxon>
        <taxon>Pseudomonadota</taxon>
        <taxon>Gammaproteobacteria</taxon>
        <taxon>Pseudomonadales</taxon>
        <taxon>Marinobacteraceae</taxon>
        <taxon>Marinobacter</taxon>
    </lineage>
</organism>
<evidence type="ECO:0000256" key="3">
    <source>
        <dbReference type="ARBA" id="ARBA00022692"/>
    </source>
</evidence>
<keyword evidence="11" id="KW-1185">Reference proteome</keyword>
<dbReference type="PROSITE" id="PS50076">
    <property type="entry name" value="DNAJ_2"/>
    <property type="match status" value="1"/>
</dbReference>
<reference evidence="10 11" key="1">
    <citation type="submission" date="2016-10" db="EMBL/GenBank/DDBJ databases">
        <title>Marinobacter salinus sp. nov., a moderately halophilic bacterium isolated from a tidal flat environment.</title>
        <authorList>
            <person name="Park S.-J."/>
        </authorList>
    </citation>
    <scope>NUCLEOTIDE SEQUENCE [LARGE SCALE GENOMIC DNA]</scope>
    <source>
        <strain evidence="10 11">Hb8</strain>
    </source>
</reference>
<dbReference type="Pfam" id="PF05099">
    <property type="entry name" value="TerB"/>
    <property type="match status" value="1"/>
</dbReference>
<comment type="function">
    <text evidence="7">Regulatory DnaK co-chaperone. Direct interaction between DnaK and DjlA is needed for the induction of the wcaABCDE operon, involved in the synthesis of a colanic acid polysaccharide capsule, possibly through activation of the RcsB/RcsC phosphotransfer signaling pathway. The colanic acid capsule may help the bacterium survive conditions outside the host.</text>
</comment>
<evidence type="ECO:0000259" key="9">
    <source>
        <dbReference type="PROSITE" id="PS50076"/>
    </source>
</evidence>
<dbReference type="InterPro" id="IPR029024">
    <property type="entry name" value="TerB-like"/>
</dbReference>